<keyword evidence="1" id="KW-0677">Repeat</keyword>
<dbReference type="GO" id="GO:0005634">
    <property type="term" value="C:nucleus"/>
    <property type="evidence" value="ECO:0007669"/>
    <property type="project" value="TreeGrafter"/>
</dbReference>
<dbReference type="GO" id="GO:0005737">
    <property type="term" value="C:cytoplasm"/>
    <property type="evidence" value="ECO:0007669"/>
    <property type="project" value="TreeGrafter"/>
</dbReference>
<dbReference type="SMART" id="SM00462">
    <property type="entry name" value="PTB"/>
    <property type="match status" value="1"/>
</dbReference>
<organism evidence="3 4">
    <name type="scientific">Echeneis naucrates</name>
    <name type="common">Live sharksucker</name>
    <dbReference type="NCBI Taxonomy" id="173247"/>
    <lineage>
        <taxon>Eukaryota</taxon>
        <taxon>Metazoa</taxon>
        <taxon>Chordata</taxon>
        <taxon>Craniata</taxon>
        <taxon>Vertebrata</taxon>
        <taxon>Euteleostomi</taxon>
        <taxon>Actinopterygii</taxon>
        <taxon>Neopterygii</taxon>
        <taxon>Teleostei</taxon>
        <taxon>Neoteleostei</taxon>
        <taxon>Acanthomorphata</taxon>
        <taxon>Carangaria</taxon>
        <taxon>Carangiformes</taxon>
        <taxon>Echeneidae</taxon>
        <taxon>Echeneis</taxon>
    </lineage>
</organism>
<protein>
    <submittedName>
        <fullName evidence="3">Amyloid beta (A4) precursor protein-binding, family B, member 3</fullName>
    </submittedName>
</protein>
<dbReference type="PANTHER" id="PTHR14058:SF10">
    <property type="entry name" value="AMYLOID-BETA A4 PRECURSOR PROTEIN-BINDING FAMILY B MEMBER 3"/>
    <property type="match status" value="1"/>
</dbReference>
<dbReference type="FunFam" id="2.30.29.30:FF:000034">
    <property type="entry name" value="amyloid beta A4 precursor protein-binding family B member 2"/>
    <property type="match status" value="1"/>
</dbReference>
<dbReference type="SUPFAM" id="SSF50729">
    <property type="entry name" value="PH domain-like"/>
    <property type="match status" value="1"/>
</dbReference>
<dbReference type="Proteomes" id="UP000472264">
    <property type="component" value="Chromosome 14"/>
</dbReference>
<proteinExistence type="predicted"/>
<evidence type="ECO:0000259" key="2">
    <source>
        <dbReference type="PROSITE" id="PS01179"/>
    </source>
</evidence>
<dbReference type="GO" id="GO:0001540">
    <property type="term" value="F:amyloid-beta binding"/>
    <property type="evidence" value="ECO:0007669"/>
    <property type="project" value="InterPro"/>
</dbReference>
<reference evidence="3" key="2">
    <citation type="submission" date="2025-08" db="UniProtKB">
        <authorList>
            <consortium name="Ensembl"/>
        </authorList>
    </citation>
    <scope>IDENTIFICATION</scope>
</reference>
<evidence type="ECO:0000313" key="4">
    <source>
        <dbReference type="Proteomes" id="UP000472264"/>
    </source>
</evidence>
<dbReference type="InterPro" id="IPR039576">
    <property type="entry name" value="APBB1/2/3"/>
</dbReference>
<dbReference type="InterPro" id="IPR011993">
    <property type="entry name" value="PH-like_dom_sf"/>
</dbReference>
<dbReference type="Pfam" id="PF00640">
    <property type="entry name" value="PID"/>
    <property type="match status" value="2"/>
</dbReference>
<name>A0A665TU46_ECHNA</name>
<evidence type="ECO:0000256" key="1">
    <source>
        <dbReference type="ARBA" id="ARBA00022737"/>
    </source>
</evidence>
<reference evidence="3" key="3">
    <citation type="submission" date="2025-09" db="UniProtKB">
        <authorList>
            <consortium name="Ensembl"/>
        </authorList>
    </citation>
    <scope>IDENTIFICATION</scope>
</reference>
<gene>
    <name evidence="3" type="primary">apbb3</name>
</gene>
<keyword evidence="4" id="KW-1185">Reference proteome</keyword>
<sequence length="251" mass="28057">MLKCHVFRCDAPAKAIATALHEMCSKVSGIVQEVRGHIHRSVEFLEAMRQQVQKFDVQYIGNLPVSRAMGRTETHLIHLNTHLNTSEHSAGQRSPPHCLIFVTCCQQEGEEPLWECQVRFLTFLGVGHDSHTFAIIIDGGTQRFECHVFWCEPDAGIISEAVQAACMVQYQKCLVAQTPPPRSKSWRANSSKVKRANSMDGAAFPPLMSRYHDSTTAMMTPRVTKGNGSSSVRKGMMAFFETFRNKQTATS</sequence>
<dbReference type="PROSITE" id="PS01179">
    <property type="entry name" value="PID"/>
    <property type="match status" value="1"/>
</dbReference>
<evidence type="ECO:0000313" key="3">
    <source>
        <dbReference type="Ensembl" id="ENSENLP00000009166.1"/>
    </source>
</evidence>
<feature type="domain" description="PID" evidence="2">
    <location>
        <begin position="107"/>
        <end position="180"/>
    </location>
</feature>
<dbReference type="Gene3D" id="2.30.29.30">
    <property type="entry name" value="Pleckstrin-homology domain (PH domain)/Phosphotyrosine-binding domain (PTB)"/>
    <property type="match status" value="2"/>
</dbReference>
<dbReference type="PANTHER" id="PTHR14058">
    <property type="entry name" value="AMYLOID BETA A4 PRECURSOR PROTEIN-BINDING FAMILY B"/>
    <property type="match status" value="1"/>
</dbReference>
<accession>A0A665TU46</accession>
<reference evidence="3" key="1">
    <citation type="submission" date="2021-04" db="EMBL/GenBank/DDBJ databases">
        <authorList>
            <consortium name="Wellcome Sanger Institute Data Sharing"/>
        </authorList>
    </citation>
    <scope>NUCLEOTIDE SEQUENCE [LARGE SCALE GENOMIC DNA]</scope>
</reference>
<dbReference type="AlphaFoldDB" id="A0A665TU46"/>
<dbReference type="Ensembl" id="ENSENLT00000009610.1">
    <property type="protein sequence ID" value="ENSENLP00000009166.1"/>
    <property type="gene ID" value="ENSENLG00000004435.1"/>
</dbReference>
<dbReference type="InterPro" id="IPR006020">
    <property type="entry name" value="PTB/PI_dom"/>
</dbReference>
<dbReference type="GO" id="GO:0006355">
    <property type="term" value="P:regulation of DNA-templated transcription"/>
    <property type="evidence" value="ECO:0007669"/>
    <property type="project" value="TreeGrafter"/>
</dbReference>
<dbReference type="CDD" id="cd01271">
    <property type="entry name" value="PTB2_Fe65"/>
    <property type="match status" value="1"/>
</dbReference>